<name>A0A7J7VIS7_MYOMY</name>
<protein>
    <submittedName>
        <fullName evidence="1">Uncharacterized protein</fullName>
    </submittedName>
</protein>
<dbReference type="EMBL" id="JABWUV010000010">
    <property type="protein sequence ID" value="KAF6324910.1"/>
    <property type="molecule type" value="Genomic_DNA"/>
</dbReference>
<keyword evidence="2" id="KW-1185">Reference proteome</keyword>
<accession>A0A7J7VIS7</accession>
<organism evidence="1 2">
    <name type="scientific">Myotis myotis</name>
    <name type="common">Greater mouse-eared bat</name>
    <name type="synonym">Vespertilio myotis</name>
    <dbReference type="NCBI Taxonomy" id="51298"/>
    <lineage>
        <taxon>Eukaryota</taxon>
        <taxon>Metazoa</taxon>
        <taxon>Chordata</taxon>
        <taxon>Craniata</taxon>
        <taxon>Vertebrata</taxon>
        <taxon>Euteleostomi</taxon>
        <taxon>Mammalia</taxon>
        <taxon>Eutheria</taxon>
        <taxon>Laurasiatheria</taxon>
        <taxon>Chiroptera</taxon>
        <taxon>Yangochiroptera</taxon>
        <taxon>Vespertilionidae</taxon>
        <taxon>Myotis</taxon>
    </lineage>
</organism>
<evidence type="ECO:0000313" key="1">
    <source>
        <dbReference type="EMBL" id="KAF6324910.1"/>
    </source>
</evidence>
<dbReference type="AlphaFoldDB" id="A0A7J7VIS7"/>
<evidence type="ECO:0000313" key="2">
    <source>
        <dbReference type="Proteomes" id="UP000527355"/>
    </source>
</evidence>
<proteinExistence type="predicted"/>
<dbReference type="Proteomes" id="UP000527355">
    <property type="component" value="Unassembled WGS sequence"/>
</dbReference>
<sequence>MPLCYNCLQYPVQQHAVQVCSLAITIHTISVCVTFYDVCTMTKSLKDTFLRMHSCCQVTEDSINKPCYFFTNLLPKLKFSDSSLIKHPNLVYFVLSISHKFIVFLKRIKMASFGHFLSFPLSPQKCMKTCI</sequence>
<reference evidence="1 2" key="1">
    <citation type="journal article" date="2020" name="Nature">
        <title>Six reference-quality genomes reveal evolution of bat adaptations.</title>
        <authorList>
            <person name="Jebb D."/>
            <person name="Huang Z."/>
            <person name="Pippel M."/>
            <person name="Hughes G.M."/>
            <person name="Lavrichenko K."/>
            <person name="Devanna P."/>
            <person name="Winkler S."/>
            <person name="Jermiin L.S."/>
            <person name="Skirmuntt E.C."/>
            <person name="Katzourakis A."/>
            <person name="Burkitt-Gray L."/>
            <person name="Ray D.A."/>
            <person name="Sullivan K.A.M."/>
            <person name="Roscito J.G."/>
            <person name="Kirilenko B.M."/>
            <person name="Davalos L.M."/>
            <person name="Corthals A.P."/>
            <person name="Power M.L."/>
            <person name="Jones G."/>
            <person name="Ransome R.D."/>
            <person name="Dechmann D.K.N."/>
            <person name="Locatelli A.G."/>
            <person name="Puechmaille S.J."/>
            <person name="Fedrigo O."/>
            <person name="Jarvis E.D."/>
            <person name="Hiller M."/>
            <person name="Vernes S.C."/>
            <person name="Myers E.W."/>
            <person name="Teeling E.C."/>
        </authorList>
    </citation>
    <scope>NUCLEOTIDE SEQUENCE [LARGE SCALE GENOMIC DNA]</scope>
    <source>
        <strain evidence="1">MMyoMyo1</strain>
        <tissue evidence="1">Flight muscle</tissue>
    </source>
</reference>
<comment type="caution">
    <text evidence="1">The sequence shown here is derived from an EMBL/GenBank/DDBJ whole genome shotgun (WGS) entry which is preliminary data.</text>
</comment>
<gene>
    <name evidence="1" type="ORF">mMyoMyo1_008360</name>
</gene>